<evidence type="ECO:0000259" key="4">
    <source>
        <dbReference type="Pfam" id="PF13511"/>
    </source>
</evidence>
<gene>
    <name evidence="5" type="ordered locus">Hoch_4513</name>
</gene>
<dbReference type="CDD" id="cd00254">
    <property type="entry name" value="LT-like"/>
    <property type="match status" value="1"/>
</dbReference>
<feature type="domain" description="Transglycosylase SLT" evidence="3">
    <location>
        <begin position="96"/>
        <end position="197"/>
    </location>
</feature>
<evidence type="ECO:0000259" key="3">
    <source>
        <dbReference type="Pfam" id="PF01464"/>
    </source>
</evidence>
<evidence type="ECO:0000256" key="1">
    <source>
        <dbReference type="ARBA" id="ARBA00007734"/>
    </source>
</evidence>
<accession>D0LPW9</accession>
<dbReference type="InterPro" id="IPR008258">
    <property type="entry name" value="Transglycosylase_SLT_dom_1"/>
</dbReference>
<evidence type="ECO:0000256" key="2">
    <source>
        <dbReference type="SAM" id="SignalP"/>
    </source>
</evidence>
<dbReference type="PROSITE" id="PS00922">
    <property type="entry name" value="TRANSGLYCOSYLASE"/>
    <property type="match status" value="1"/>
</dbReference>
<feature type="signal peptide" evidence="2">
    <location>
        <begin position="1"/>
        <end position="28"/>
    </location>
</feature>
<dbReference type="OrthoDB" id="9781970at2"/>
<feature type="chain" id="PRO_5003010482" evidence="2">
    <location>
        <begin position="29"/>
        <end position="230"/>
    </location>
</feature>
<dbReference type="GO" id="GO:0008933">
    <property type="term" value="F:peptidoglycan lytic transglycosylase activity"/>
    <property type="evidence" value="ECO:0007669"/>
    <property type="project" value="InterPro"/>
</dbReference>
<sequence>MRRSRLRQFSLAIGALLLLAGSPLSAYADIYSYTDANGVVHFTNVAPSGKQRARWKKVLRESAEYGKAVARRGACQGCDAVPARDSSPERYARFDMYIHEAASLYKIPVSLIRAIIRVESDYDPRVVSSMDARGLMQLLPPVAEEMGVRNIHDPRENILGGTRLLRILANRYDGDLVLTIAAYQAGMGSLKKYNDSVPPYKNTRRYVRTVLDHYYRYKEREERERTVAER</sequence>
<name>D0LPW9_HALO1</name>
<reference evidence="5 6" key="1">
    <citation type="journal article" date="2010" name="Stand. Genomic Sci.">
        <title>Complete genome sequence of Haliangium ochraceum type strain (SMP-2).</title>
        <authorList>
            <consortium name="US DOE Joint Genome Institute (JGI-PGF)"/>
            <person name="Ivanova N."/>
            <person name="Daum C."/>
            <person name="Lang E."/>
            <person name="Abt B."/>
            <person name="Kopitz M."/>
            <person name="Saunders E."/>
            <person name="Lapidus A."/>
            <person name="Lucas S."/>
            <person name="Glavina Del Rio T."/>
            <person name="Nolan M."/>
            <person name="Tice H."/>
            <person name="Copeland A."/>
            <person name="Cheng J.F."/>
            <person name="Chen F."/>
            <person name="Bruce D."/>
            <person name="Goodwin L."/>
            <person name="Pitluck S."/>
            <person name="Mavromatis K."/>
            <person name="Pati A."/>
            <person name="Mikhailova N."/>
            <person name="Chen A."/>
            <person name="Palaniappan K."/>
            <person name="Land M."/>
            <person name="Hauser L."/>
            <person name="Chang Y.J."/>
            <person name="Jeffries C.D."/>
            <person name="Detter J.C."/>
            <person name="Brettin T."/>
            <person name="Rohde M."/>
            <person name="Goker M."/>
            <person name="Bristow J."/>
            <person name="Markowitz V."/>
            <person name="Eisen J.A."/>
            <person name="Hugenholtz P."/>
            <person name="Kyrpides N.C."/>
            <person name="Klenk H.P."/>
        </authorList>
    </citation>
    <scope>NUCLEOTIDE SEQUENCE [LARGE SCALE GENOMIC DNA]</scope>
    <source>
        <strain evidence="6">DSM 14365 / CIP 107738 / JCM 11303 / AJ 13395 / SMP-2</strain>
    </source>
</reference>
<dbReference type="SUPFAM" id="SSF53955">
    <property type="entry name" value="Lysozyme-like"/>
    <property type="match status" value="1"/>
</dbReference>
<dbReference type="InterPro" id="IPR023346">
    <property type="entry name" value="Lysozyme-like_dom_sf"/>
</dbReference>
<dbReference type="STRING" id="502025.Hoch_4513"/>
<dbReference type="eggNOG" id="COG0741">
    <property type="taxonomic scope" value="Bacteria"/>
</dbReference>
<dbReference type="PANTHER" id="PTHR37423:SF2">
    <property type="entry name" value="MEMBRANE-BOUND LYTIC MUREIN TRANSGLYCOSYLASE C"/>
    <property type="match status" value="1"/>
</dbReference>
<dbReference type="AlphaFoldDB" id="D0LPW9"/>
<dbReference type="RefSeq" id="WP_012829604.1">
    <property type="nucleotide sequence ID" value="NC_013440.1"/>
</dbReference>
<proteinExistence type="inferred from homology"/>
<dbReference type="InterPro" id="IPR000189">
    <property type="entry name" value="Transglyc_AS"/>
</dbReference>
<dbReference type="EMBL" id="CP001804">
    <property type="protein sequence ID" value="ACY17006.1"/>
    <property type="molecule type" value="Genomic_DNA"/>
</dbReference>
<protein>
    <submittedName>
        <fullName evidence="5">Lytic transglycosylase catalytic</fullName>
    </submittedName>
</protein>
<dbReference type="GO" id="GO:0000270">
    <property type="term" value="P:peptidoglycan metabolic process"/>
    <property type="evidence" value="ECO:0007669"/>
    <property type="project" value="InterPro"/>
</dbReference>
<dbReference type="Proteomes" id="UP000001880">
    <property type="component" value="Chromosome"/>
</dbReference>
<evidence type="ECO:0000313" key="6">
    <source>
        <dbReference type="Proteomes" id="UP000001880"/>
    </source>
</evidence>
<dbReference type="HOGENOM" id="CLU_065765_1_1_7"/>
<dbReference type="CAZy" id="GH23">
    <property type="family name" value="Glycoside Hydrolase Family 23"/>
</dbReference>
<dbReference type="Pfam" id="PF01464">
    <property type="entry name" value="SLT"/>
    <property type="match status" value="1"/>
</dbReference>
<dbReference type="Pfam" id="PF13511">
    <property type="entry name" value="DUF4124"/>
    <property type="match status" value="1"/>
</dbReference>
<feature type="domain" description="DUF4124" evidence="4">
    <location>
        <begin position="17"/>
        <end position="56"/>
    </location>
</feature>
<dbReference type="PANTHER" id="PTHR37423">
    <property type="entry name" value="SOLUBLE LYTIC MUREIN TRANSGLYCOSYLASE-RELATED"/>
    <property type="match status" value="1"/>
</dbReference>
<keyword evidence="6" id="KW-1185">Reference proteome</keyword>
<comment type="similarity">
    <text evidence="1">Belongs to the transglycosylase Slt family.</text>
</comment>
<organism evidence="5 6">
    <name type="scientific">Haliangium ochraceum (strain DSM 14365 / JCM 11303 / SMP-2)</name>
    <dbReference type="NCBI Taxonomy" id="502025"/>
    <lineage>
        <taxon>Bacteria</taxon>
        <taxon>Pseudomonadati</taxon>
        <taxon>Myxococcota</taxon>
        <taxon>Polyangia</taxon>
        <taxon>Haliangiales</taxon>
        <taxon>Kofleriaceae</taxon>
        <taxon>Haliangium</taxon>
    </lineage>
</organism>
<dbReference type="KEGG" id="hoh:Hoch_4513"/>
<evidence type="ECO:0000313" key="5">
    <source>
        <dbReference type="EMBL" id="ACY17006.1"/>
    </source>
</evidence>
<keyword evidence="2" id="KW-0732">Signal</keyword>
<dbReference type="GO" id="GO:0016020">
    <property type="term" value="C:membrane"/>
    <property type="evidence" value="ECO:0007669"/>
    <property type="project" value="InterPro"/>
</dbReference>
<dbReference type="Gene3D" id="1.10.530.10">
    <property type="match status" value="1"/>
</dbReference>
<dbReference type="InterPro" id="IPR025392">
    <property type="entry name" value="DUF4124"/>
</dbReference>